<dbReference type="AlphaFoldDB" id="A0A369UNM6"/>
<protein>
    <submittedName>
        <fullName evidence="1">Uncharacterized protein</fullName>
    </submittedName>
</protein>
<evidence type="ECO:0000313" key="2">
    <source>
        <dbReference type="Proteomes" id="UP000253782"/>
    </source>
</evidence>
<reference evidence="1 2" key="1">
    <citation type="submission" date="2018-07" db="EMBL/GenBank/DDBJ databases">
        <title>Dyella tabacisoli L4-6T, whole genome shotgun sequence.</title>
        <authorList>
            <person name="Zhou X.-K."/>
            <person name="Li W.-J."/>
            <person name="Duan Y.-Q."/>
        </authorList>
    </citation>
    <scope>NUCLEOTIDE SEQUENCE [LARGE SCALE GENOMIC DNA]</scope>
    <source>
        <strain evidence="1 2">L4-6</strain>
    </source>
</reference>
<gene>
    <name evidence="1" type="ORF">DVJ77_13500</name>
</gene>
<sequence length="266" mass="31015">MLLPLFGCSNEQSLGKPEKIGPFTFERFRNSYSSESGPTVYEYYKISYGSYFPSAIHFPNDAWVRIDQITRLPSAQPAWMIRTGNSVAMLTERAGRLALDPLWNVDYDKGQEQVQRVDDKHWYIPDFDRVGEYPNFTYRSGRLFNGVTLTQRWLPVWPVLDGQPGTIAPSRTQFLAISPDETTSAWLFTTFPDDGPDSVRQYEVRVLDERTPTLPPVALDAKFMEHRPLPDSDYYKETRPLYQAWFDAAFRWNRTPDGRWQLSRRY</sequence>
<accession>A0A369UNM6</accession>
<comment type="caution">
    <text evidence="1">The sequence shown here is derived from an EMBL/GenBank/DDBJ whole genome shotgun (WGS) entry which is preliminary data.</text>
</comment>
<evidence type="ECO:0000313" key="1">
    <source>
        <dbReference type="EMBL" id="RDD81318.1"/>
    </source>
</evidence>
<keyword evidence="2" id="KW-1185">Reference proteome</keyword>
<name>A0A369UNM6_9GAMM</name>
<dbReference type="Proteomes" id="UP000253782">
    <property type="component" value="Unassembled WGS sequence"/>
</dbReference>
<proteinExistence type="predicted"/>
<dbReference type="EMBL" id="QQAH01000011">
    <property type="protein sequence ID" value="RDD81318.1"/>
    <property type="molecule type" value="Genomic_DNA"/>
</dbReference>
<organism evidence="1 2">
    <name type="scientific">Dyella tabacisoli</name>
    <dbReference type="NCBI Taxonomy" id="2282381"/>
    <lineage>
        <taxon>Bacteria</taxon>
        <taxon>Pseudomonadati</taxon>
        <taxon>Pseudomonadota</taxon>
        <taxon>Gammaproteobacteria</taxon>
        <taxon>Lysobacterales</taxon>
        <taxon>Rhodanobacteraceae</taxon>
        <taxon>Dyella</taxon>
    </lineage>
</organism>